<dbReference type="InterPro" id="IPR047794">
    <property type="entry name" value="C45_proenzyme-like"/>
</dbReference>
<dbReference type="Pfam" id="PF03417">
    <property type="entry name" value="AAT"/>
    <property type="match status" value="1"/>
</dbReference>
<comment type="caution">
    <text evidence="2">The sequence shown here is derived from an EMBL/GenBank/DDBJ whole genome shotgun (WGS) entry which is preliminary data.</text>
</comment>
<dbReference type="NCBIfam" id="NF040521">
    <property type="entry name" value="C45_proenzyme"/>
    <property type="match status" value="1"/>
</dbReference>
<dbReference type="PANTHER" id="PTHR34180:SF1">
    <property type="entry name" value="BETA-ALANYL-DOPAMINE_CARCININE HYDROLASE"/>
    <property type="match status" value="1"/>
</dbReference>
<evidence type="ECO:0000313" key="2">
    <source>
        <dbReference type="EMBL" id="KAJ4388081.1"/>
    </source>
</evidence>
<dbReference type="PANTHER" id="PTHR34180">
    <property type="entry name" value="PEPTIDASE C45"/>
    <property type="match status" value="1"/>
</dbReference>
<dbReference type="AlphaFoldDB" id="A0A9W9CU48"/>
<dbReference type="EMBL" id="JAPEVB010000005">
    <property type="protein sequence ID" value="KAJ4388081.1"/>
    <property type="molecule type" value="Genomic_DNA"/>
</dbReference>
<feature type="domain" description="Peptidase C45 hydrolase" evidence="1">
    <location>
        <begin position="123"/>
        <end position="346"/>
    </location>
</feature>
<protein>
    <recommendedName>
        <fullName evidence="1">Peptidase C45 hydrolase domain-containing protein</fullName>
    </recommendedName>
</protein>
<reference evidence="2" key="1">
    <citation type="submission" date="2022-10" db="EMBL/GenBank/DDBJ databases">
        <title>Tapping the CABI collections for fungal endophytes: first genome assemblies for Collariella, Neodidymelliopsis, Ascochyta clinopodiicola, Didymella pomorum, Didymosphaeria variabile, Neocosmospora piperis and Neocucurbitaria cava.</title>
        <authorList>
            <person name="Hill R."/>
        </authorList>
    </citation>
    <scope>NUCLEOTIDE SEQUENCE</scope>
    <source>
        <strain evidence="2">IMI 355082</strain>
    </source>
</reference>
<dbReference type="Gene3D" id="1.10.10.2120">
    <property type="match status" value="1"/>
</dbReference>
<keyword evidence="3" id="KW-1185">Reference proteome</keyword>
<proteinExistence type="predicted"/>
<dbReference type="OrthoDB" id="189997at2759"/>
<evidence type="ECO:0000259" key="1">
    <source>
        <dbReference type="Pfam" id="PF03417"/>
    </source>
</evidence>
<dbReference type="InterPro" id="IPR005079">
    <property type="entry name" value="Peptidase_C45_hydrolase"/>
</dbReference>
<evidence type="ECO:0000313" key="3">
    <source>
        <dbReference type="Proteomes" id="UP001140453"/>
    </source>
</evidence>
<organism evidence="2 3">
    <name type="scientific">Gnomoniopsis smithogilvyi</name>
    <dbReference type="NCBI Taxonomy" id="1191159"/>
    <lineage>
        <taxon>Eukaryota</taxon>
        <taxon>Fungi</taxon>
        <taxon>Dikarya</taxon>
        <taxon>Ascomycota</taxon>
        <taxon>Pezizomycotina</taxon>
        <taxon>Sordariomycetes</taxon>
        <taxon>Sordariomycetidae</taxon>
        <taxon>Diaporthales</taxon>
        <taxon>Gnomoniaceae</taxon>
        <taxon>Gnomoniopsis</taxon>
    </lineage>
</organism>
<name>A0A9W9CU48_9PEZI</name>
<dbReference type="Proteomes" id="UP001140453">
    <property type="component" value="Unassembled WGS sequence"/>
</dbReference>
<dbReference type="InterPro" id="IPR047801">
    <property type="entry name" value="Peptidase_C45"/>
</dbReference>
<gene>
    <name evidence="2" type="ORF">N0V93_008686</name>
</gene>
<dbReference type="Gene3D" id="3.60.60.10">
    <property type="entry name" value="Penicillin V Acylase, Chain A"/>
    <property type="match status" value="1"/>
</dbReference>
<accession>A0A9W9CU48</accession>
<sequence length="357" mass="38802">MKQVHCSGKPRQIGYSHGTAARDQVHGSIAFYSKLFQEKCSMSWDEVTAEANKYVDPLQATCSRYLEEIEGLAEGAGVSFLDVLALNVRTEIMFGLFTDPTNACHADIPSDGCTSLGWVDASGQSFLAQNWDWQSAQGPNLIVCHISQPDTKIPNISMVTEAGIIGKIGFNADGVGCCLNAIRARGVDATKLPVHFALRTVLESPSREKAVAQIKTLGVAGSAHILVADHSGSTGLECTPFGIKEIAMDTKQRVYHTNHLILEHPGVDEPPWLEDSRSRLSRIEGLADTVTTSKVETRQLFEMFKDEEGCPCSINRKQEGPSGPQTLFTIIMSLGNGEALVKFGRPTEDGEEIRLVP</sequence>